<protein>
    <submittedName>
        <fullName evidence="3">Ribonuclease catalytic domain-containing protein</fullName>
        <ecNumber evidence="3">3.1.13.-</ecNumber>
    </submittedName>
</protein>
<feature type="domain" description="RNB" evidence="2">
    <location>
        <begin position="71"/>
        <end position="377"/>
    </location>
</feature>
<feature type="compositionally biased region" description="Low complexity" evidence="1">
    <location>
        <begin position="1"/>
        <end position="16"/>
    </location>
</feature>
<evidence type="ECO:0000313" key="3">
    <source>
        <dbReference type="EMBL" id="MFD1632206.1"/>
    </source>
</evidence>
<dbReference type="GO" id="GO:0016787">
    <property type="term" value="F:hydrolase activity"/>
    <property type="evidence" value="ECO:0007669"/>
    <property type="project" value="UniProtKB-KW"/>
</dbReference>
<dbReference type="Proteomes" id="UP001597075">
    <property type="component" value="Unassembled WGS sequence"/>
</dbReference>
<dbReference type="PANTHER" id="PTHR23355:SF9">
    <property type="entry name" value="DIS3-LIKE EXONUCLEASE 2"/>
    <property type="match status" value="1"/>
</dbReference>
<sequence>MTNDAQAEAGTAEGQGPVEISPVEARQLQEKREDLFEEFEIRDEFPPEVLREARERTEGVQQEIEAELDERRDLRDLTAWTTDPIDAQDFDDAISVREEEDAYRLWVHIADVTHYVHPDSAMWEEAVQRGNTVYLPAYTIHMLPPTLAETVCSLVPDEDRLAHTVEMELDPETLSFEEIDIYKSVIRSDERLTYGECETRLEDPDAPLHEENVLAFELADQMHEQRKEDGSLVLNPRRDRAHTIIEECMLKANKAVTHELMWNRGVEAMYRVHPQPTPDQWNDALREIQELDSVSIPTDKWDDPRKAVNGALETAPDRMLSKIQRAVLKVMPRAKYMNDPFGGHHALNFDIYGHFTSPIRRLSDLINHWIVHENDVPEDLIALCDRASDRQKDGETVERLYKGFMEEIGLDPYAVNNRGVVTVDDDGTQVNEEGLPPADG</sequence>
<dbReference type="EMBL" id="JBHUDL010000003">
    <property type="protein sequence ID" value="MFD1632206.1"/>
    <property type="molecule type" value="Genomic_DNA"/>
</dbReference>
<dbReference type="RefSeq" id="WP_256407003.1">
    <property type="nucleotide sequence ID" value="NZ_CP187151.1"/>
</dbReference>
<accession>A0ABD6CU94</accession>
<dbReference type="Pfam" id="PF00773">
    <property type="entry name" value="RNB"/>
    <property type="match status" value="1"/>
</dbReference>
<evidence type="ECO:0000313" key="4">
    <source>
        <dbReference type="Proteomes" id="UP001597075"/>
    </source>
</evidence>
<evidence type="ECO:0000256" key="1">
    <source>
        <dbReference type="SAM" id="MobiDB-lite"/>
    </source>
</evidence>
<name>A0ABD6CU94_9EURY</name>
<proteinExistence type="predicted"/>
<dbReference type="AlphaFoldDB" id="A0ABD6CU94"/>
<dbReference type="SMART" id="SM00955">
    <property type="entry name" value="RNB"/>
    <property type="match status" value="1"/>
</dbReference>
<dbReference type="InterPro" id="IPR050180">
    <property type="entry name" value="RNR_Ribonuclease"/>
</dbReference>
<dbReference type="InterPro" id="IPR012340">
    <property type="entry name" value="NA-bd_OB-fold"/>
</dbReference>
<gene>
    <name evidence="3" type="ORF">ACFSBJ_00380</name>
</gene>
<keyword evidence="4" id="KW-1185">Reference proteome</keyword>
<comment type="caution">
    <text evidence="3">The sequence shown here is derived from an EMBL/GenBank/DDBJ whole genome shotgun (WGS) entry which is preliminary data.</text>
</comment>
<dbReference type="PANTHER" id="PTHR23355">
    <property type="entry name" value="RIBONUCLEASE"/>
    <property type="match status" value="1"/>
</dbReference>
<dbReference type="EC" id="3.1.13.-" evidence="3"/>
<evidence type="ECO:0000259" key="2">
    <source>
        <dbReference type="SMART" id="SM00955"/>
    </source>
</evidence>
<feature type="region of interest" description="Disordered" evidence="1">
    <location>
        <begin position="1"/>
        <end position="23"/>
    </location>
</feature>
<reference evidence="3 4" key="1">
    <citation type="journal article" date="2019" name="Int. J. Syst. Evol. Microbiol.">
        <title>The Global Catalogue of Microorganisms (GCM) 10K type strain sequencing project: providing services to taxonomists for standard genome sequencing and annotation.</title>
        <authorList>
            <consortium name="The Broad Institute Genomics Platform"/>
            <consortium name="The Broad Institute Genome Sequencing Center for Infectious Disease"/>
            <person name="Wu L."/>
            <person name="Ma J."/>
        </authorList>
    </citation>
    <scope>NUCLEOTIDE SEQUENCE [LARGE SCALE GENOMIC DNA]</scope>
    <source>
        <strain evidence="3 4">CGMCC 1.10594</strain>
    </source>
</reference>
<dbReference type="SUPFAM" id="SSF50249">
    <property type="entry name" value="Nucleic acid-binding proteins"/>
    <property type="match status" value="1"/>
</dbReference>
<keyword evidence="3" id="KW-0378">Hydrolase</keyword>
<organism evidence="3 4">
    <name type="scientific">Haloplanus ruber</name>
    <dbReference type="NCBI Taxonomy" id="869892"/>
    <lineage>
        <taxon>Archaea</taxon>
        <taxon>Methanobacteriati</taxon>
        <taxon>Methanobacteriota</taxon>
        <taxon>Stenosarchaea group</taxon>
        <taxon>Halobacteria</taxon>
        <taxon>Halobacteriales</taxon>
        <taxon>Haloferacaceae</taxon>
        <taxon>Haloplanus</taxon>
    </lineage>
</organism>
<dbReference type="InterPro" id="IPR001900">
    <property type="entry name" value="RNase_II/R"/>
</dbReference>